<sequence length="116" mass="13512">MSGRLDISDNGLPYDHTINGFNKCVLCGESPQKFPNEPSQCEYQEISGICPCCWEITTLPCDEIEEEIEHARKVLLFYGREFIFQNKWQYSWKCLTCKKLVQGEQTKKLHIFATKN</sequence>
<reference evidence="1" key="1">
    <citation type="submission" date="2021-06" db="EMBL/GenBank/DDBJ databases">
        <authorList>
            <person name="Kallberg Y."/>
            <person name="Tangrot J."/>
            <person name="Rosling A."/>
        </authorList>
    </citation>
    <scope>NUCLEOTIDE SEQUENCE</scope>
    <source>
        <strain evidence="1">MA453B</strain>
    </source>
</reference>
<evidence type="ECO:0000313" key="2">
    <source>
        <dbReference type="Proteomes" id="UP000789405"/>
    </source>
</evidence>
<dbReference type="EMBL" id="CAJVPY010036655">
    <property type="protein sequence ID" value="CAG8802220.1"/>
    <property type="molecule type" value="Genomic_DNA"/>
</dbReference>
<dbReference type="OrthoDB" id="3257538at2759"/>
<dbReference type="Proteomes" id="UP000789405">
    <property type="component" value="Unassembled WGS sequence"/>
</dbReference>
<proteinExistence type="predicted"/>
<gene>
    <name evidence="1" type="ORF">DERYTH_LOCUS23627</name>
</gene>
<evidence type="ECO:0000313" key="1">
    <source>
        <dbReference type="EMBL" id="CAG8802220.1"/>
    </source>
</evidence>
<feature type="non-terminal residue" evidence="1">
    <location>
        <position position="116"/>
    </location>
</feature>
<keyword evidence="2" id="KW-1185">Reference proteome</keyword>
<comment type="caution">
    <text evidence="1">The sequence shown here is derived from an EMBL/GenBank/DDBJ whole genome shotgun (WGS) entry which is preliminary data.</text>
</comment>
<dbReference type="AlphaFoldDB" id="A0A9N9P954"/>
<name>A0A9N9P954_9GLOM</name>
<accession>A0A9N9P954</accession>
<protein>
    <submittedName>
        <fullName evidence="1">23240_t:CDS:1</fullName>
    </submittedName>
</protein>
<organism evidence="1 2">
    <name type="scientific">Dentiscutata erythropus</name>
    <dbReference type="NCBI Taxonomy" id="1348616"/>
    <lineage>
        <taxon>Eukaryota</taxon>
        <taxon>Fungi</taxon>
        <taxon>Fungi incertae sedis</taxon>
        <taxon>Mucoromycota</taxon>
        <taxon>Glomeromycotina</taxon>
        <taxon>Glomeromycetes</taxon>
        <taxon>Diversisporales</taxon>
        <taxon>Gigasporaceae</taxon>
        <taxon>Dentiscutata</taxon>
    </lineage>
</organism>